<name>L8XA75_THACA</name>
<dbReference type="Proteomes" id="UP000011668">
    <property type="component" value="Unassembled WGS sequence"/>
</dbReference>
<evidence type="ECO:0000313" key="1">
    <source>
        <dbReference type="EMBL" id="ELU45967.1"/>
    </source>
</evidence>
<organism evidence="1 2">
    <name type="scientific">Thanatephorus cucumeris (strain AG1-IA)</name>
    <name type="common">Rice sheath blight fungus</name>
    <name type="synonym">Rhizoctonia solani</name>
    <dbReference type="NCBI Taxonomy" id="983506"/>
    <lineage>
        <taxon>Eukaryota</taxon>
        <taxon>Fungi</taxon>
        <taxon>Dikarya</taxon>
        <taxon>Basidiomycota</taxon>
        <taxon>Agaricomycotina</taxon>
        <taxon>Agaricomycetes</taxon>
        <taxon>Cantharellales</taxon>
        <taxon>Ceratobasidiaceae</taxon>
        <taxon>Rhizoctonia</taxon>
        <taxon>Rhizoctonia solani AG-1</taxon>
    </lineage>
</organism>
<protein>
    <submittedName>
        <fullName evidence="1">Uncharacterized protein</fullName>
    </submittedName>
</protein>
<proteinExistence type="predicted"/>
<accession>L8XA75</accession>
<dbReference type="STRING" id="983506.L8XA75"/>
<gene>
    <name evidence="1" type="ORF">AG1IA_00004</name>
</gene>
<evidence type="ECO:0000313" key="2">
    <source>
        <dbReference type="Proteomes" id="UP000011668"/>
    </source>
</evidence>
<dbReference type="HOGENOM" id="CLU_2672800_0_0_1"/>
<reference evidence="1 2" key="1">
    <citation type="journal article" date="2013" name="Nat. Commun.">
        <title>The evolution and pathogenic mechanisms of the rice sheath blight pathogen.</title>
        <authorList>
            <person name="Zheng A."/>
            <person name="Lin R."/>
            <person name="Xu L."/>
            <person name="Qin P."/>
            <person name="Tang C."/>
            <person name="Ai P."/>
            <person name="Zhang D."/>
            <person name="Liu Y."/>
            <person name="Sun Z."/>
            <person name="Feng H."/>
            <person name="Wang Y."/>
            <person name="Chen Y."/>
            <person name="Liang X."/>
            <person name="Fu R."/>
            <person name="Li Q."/>
            <person name="Zhang J."/>
            <person name="Yu X."/>
            <person name="Xie Z."/>
            <person name="Ding L."/>
            <person name="Guan P."/>
            <person name="Tang J."/>
            <person name="Liang Y."/>
            <person name="Wang S."/>
            <person name="Deng Q."/>
            <person name="Li S."/>
            <person name="Zhu J."/>
            <person name="Wang L."/>
            <person name="Liu H."/>
            <person name="Li P."/>
        </authorList>
    </citation>
    <scope>NUCLEOTIDE SEQUENCE [LARGE SCALE GENOMIC DNA]</scope>
    <source>
        <strain evidence="2">AG-1 IA</strain>
    </source>
</reference>
<keyword evidence="2" id="KW-1185">Reference proteome</keyword>
<comment type="caution">
    <text evidence="1">The sequence shown here is derived from an EMBL/GenBank/DDBJ whole genome shotgun (WGS) entry which is preliminary data.</text>
</comment>
<dbReference type="EMBL" id="AFRT01000005">
    <property type="protein sequence ID" value="ELU45967.1"/>
    <property type="molecule type" value="Genomic_DNA"/>
</dbReference>
<dbReference type="OrthoDB" id="3251549at2759"/>
<sequence>MAASTKFVIPPTDGSIPPSSISDFHLEHNPSHVFAILYDINNSSQTNVTHEQLACAVHRELTLGYCFLPMQFSTL</sequence>
<dbReference type="AlphaFoldDB" id="L8XA75"/>